<gene>
    <name evidence="2" type="ORF">AKJ08_1456</name>
</gene>
<dbReference type="InterPro" id="IPR036291">
    <property type="entry name" value="NAD(P)-bd_dom_sf"/>
</dbReference>
<name>A0A0K1PD71_9BACT</name>
<dbReference type="Gene3D" id="3.40.50.720">
    <property type="entry name" value="NAD(P)-binding Rossmann-like Domain"/>
    <property type="match status" value="1"/>
</dbReference>
<dbReference type="AlphaFoldDB" id="A0A0K1PD71"/>
<proteinExistence type="predicted"/>
<accession>A0A0K1PD71</accession>
<reference evidence="2 3" key="1">
    <citation type="submission" date="2015-08" db="EMBL/GenBank/DDBJ databases">
        <authorList>
            <person name="Babu N.S."/>
            <person name="Beckwith C.J."/>
            <person name="Beseler K.G."/>
            <person name="Brison A."/>
            <person name="Carone J.V."/>
            <person name="Caskin T.P."/>
            <person name="Diamond M."/>
            <person name="Durham M.E."/>
            <person name="Foxe J.M."/>
            <person name="Go M."/>
            <person name="Henderson B.A."/>
            <person name="Jones I.B."/>
            <person name="McGettigan J.A."/>
            <person name="Micheletti S.J."/>
            <person name="Nasrallah M.E."/>
            <person name="Ortiz D."/>
            <person name="Piller C.R."/>
            <person name="Privatt S.R."/>
            <person name="Schneider S.L."/>
            <person name="Sharp S."/>
            <person name="Smith T.C."/>
            <person name="Stanton J.D."/>
            <person name="Ullery H.E."/>
            <person name="Wilson R.J."/>
            <person name="Serrano M.G."/>
            <person name="Buck G."/>
            <person name="Lee V."/>
            <person name="Wang Y."/>
            <person name="Carvalho R."/>
            <person name="Voegtly L."/>
            <person name="Shi R."/>
            <person name="Duckworth R."/>
            <person name="Johnson A."/>
            <person name="Loviza R."/>
            <person name="Walstead R."/>
            <person name="Shah Z."/>
            <person name="Kiflezghi M."/>
            <person name="Wade K."/>
            <person name="Ball S.L."/>
            <person name="Bradley K.W."/>
            <person name="Asai D.J."/>
            <person name="Bowman C.A."/>
            <person name="Russell D.A."/>
            <person name="Pope W.H."/>
            <person name="Jacobs-Sera D."/>
            <person name="Hendrix R.W."/>
            <person name="Hatfull G.F."/>
        </authorList>
    </citation>
    <scope>NUCLEOTIDE SEQUENCE [LARGE SCALE GENOMIC DNA]</scope>
    <source>
        <strain evidence="2 3">DSM 27710</strain>
    </source>
</reference>
<keyword evidence="3" id="KW-1185">Reference proteome</keyword>
<evidence type="ECO:0000313" key="3">
    <source>
        <dbReference type="Proteomes" id="UP000055590"/>
    </source>
</evidence>
<dbReference type="CDD" id="cd24146">
    <property type="entry name" value="nat-AmDH_N_like"/>
    <property type="match status" value="1"/>
</dbReference>
<dbReference type="EMBL" id="CP012332">
    <property type="protein sequence ID" value="AKU91069.1"/>
    <property type="molecule type" value="Genomic_DNA"/>
</dbReference>
<feature type="domain" description="2,4-diaminopentanoate dehydrogenase C-terminal" evidence="1">
    <location>
        <begin position="132"/>
        <end position="318"/>
    </location>
</feature>
<evidence type="ECO:0000313" key="2">
    <source>
        <dbReference type="EMBL" id="AKU91069.1"/>
    </source>
</evidence>
<evidence type="ECO:0000259" key="1">
    <source>
        <dbReference type="Pfam" id="PF19328"/>
    </source>
</evidence>
<dbReference type="KEGG" id="vin:AKJ08_1456"/>
<protein>
    <recommendedName>
        <fullName evidence="1">2,4-diaminopentanoate dehydrogenase C-terminal domain-containing protein</fullName>
    </recommendedName>
</protein>
<dbReference type="Pfam" id="PF19328">
    <property type="entry name" value="DAP_DH_C"/>
    <property type="match status" value="1"/>
</dbReference>
<dbReference type="PATRIC" id="fig|1391653.3.peg.1528"/>
<dbReference type="STRING" id="1391653.AKJ08_1456"/>
<dbReference type="InterPro" id="IPR045760">
    <property type="entry name" value="DAP_DH_C"/>
</dbReference>
<organism evidence="2 3">
    <name type="scientific">Vulgatibacter incomptus</name>
    <dbReference type="NCBI Taxonomy" id="1391653"/>
    <lineage>
        <taxon>Bacteria</taxon>
        <taxon>Pseudomonadati</taxon>
        <taxon>Myxococcota</taxon>
        <taxon>Myxococcia</taxon>
        <taxon>Myxococcales</taxon>
        <taxon>Cystobacterineae</taxon>
        <taxon>Vulgatibacteraceae</taxon>
        <taxon>Vulgatibacter</taxon>
    </lineage>
</organism>
<dbReference type="SUPFAM" id="SSF51735">
    <property type="entry name" value="NAD(P)-binding Rossmann-fold domains"/>
    <property type="match status" value="1"/>
</dbReference>
<dbReference type="Proteomes" id="UP000055590">
    <property type="component" value="Chromosome"/>
</dbReference>
<sequence>MVVLGLGEIGRLVAGHASRHPDLRLVGVVDPALAGTRLRELVAEAPNLVVEKDPAAVYRKARGGVALICTGSTLEAVAPAIEAAVGAGLHVVSTCEELAAPRFVDPELADTLDLAAKRSGVAILGTGVNPGFVLDRLVVTLGAVVGDVRKVEATRRVDLGTRRRALRKKIGLGLSLEEFEERGEAGELGHVGLSESCALVADGLGLTVDEVEEELEPVVAEREITLGDETIAAGRIRGLRQIARAFDEGREVIRLTLELAAGVTDPEDRIRVDADPPIELAIPGGIQGDRATAWAVVNAAPRVAAAEAGIIEVLDLPAGR</sequence>